<proteinExistence type="predicted"/>
<dbReference type="EMBL" id="JACVVK020000151">
    <property type="protein sequence ID" value="KAK7488380.1"/>
    <property type="molecule type" value="Genomic_DNA"/>
</dbReference>
<organism evidence="1 2">
    <name type="scientific">Batillaria attramentaria</name>
    <dbReference type="NCBI Taxonomy" id="370345"/>
    <lineage>
        <taxon>Eukaryota</taxon>
        <taxon>Metazoa</taxon>
        <taxon>Spiralia</taxon>
        <taxon>Lophotrochozoa</taxon>
        <taxon>Mollusca</taxon>
        <taxon>Gastropoda</taxon>
        <taxon>Caenogastropoda</taxon>
        <taxon>Sorbeoconcha</taxon>
        <taxon>Cerithioidea</taxon>
        <taxon>Batillariidae</taxon>
        <taxon>Batillaria</taxon>
    </lineage>
</organism>
<reference evidence="1 2" key="1">
    <citation type="journal article" date="2023" name="Sci. Data">
        <title>Genome assembly of the Korean intertidal mud-creeper Batillaria attramentaria.</title>
        <authorList>
            <person name="Patra A.K."/>
            <person name="Ho P.T."/>
            <person name="Jun S."/>
            <person name="Lee S.J."/>
            <person name="Kim Y."/>
            <person name="Won Y.J."/>
        </authorList>
    </citation>
    <scope>NUCLEOTIDE SEQUENCE [LARGE SCALE GENOMIC DNA]</scope>
    <source>
        <strain evidence="1">Wonlab-2016</strain>
    </source>
</reference>
<evidence type="ECO:0000313" key="2">
    <source>
        <dbReference type="Proteomes" id="UP001519460"/>
    </source>
</evidence>
<protein>
    <submittedName>
        <fullName evidence="1">Uncharacterized protein</fullName>
    </submittedName>
</protein>
<accession>A0ABD0KNB4</accession>
<comment type="caution">
    <text evidence="1">The sequence shown here is derived from an EMBL/GenBank/DDBJ whole genome shotgun (WGS) entry which is preliminary data.</text>
</comment>
<dbReference type="Proteomes" id="UP001519460">
    <property type="component" value="Unassembled WGS sequence"/>
</dbReference>
<gene>
    <name evidence="1" type="ORF">BaRGS_00020354</name>
</gene>
<sequence length="108" mass="12489">MFPADDRQGSGECLMYIPVSRWCRVSGVIEGLIRTMMTLVLIHVRRYMQFVFLSVLGFQSSRFHEVHPSSIQRGRFHEVHPSSIQRGRFHEVHPSPTQEAGARFLHPT</sequence>
<name>A0ABD0KNB4_9CAEN</name>
<dbReference type="AlphaFoldDB" id="A0ABD0KNB4"/>
<keyword evidence="2" id="KW-1185">Reference proteome</keyword>
<evidence type="ECO:0000313" key="1">
    <source>
        <dbReference type="EMBL" id="KAK7488380.1"/>
    </source>
</evidence>